<name>A0A8S5VU56_9CAUD</name>
<dbReference type="EMBL" id="BK035393">
    <property type="protein sequence ID" value="DAG97900.1"/>
    <property type="molecule type" value="Genomic_DNA"/>
</dbReference>
<sequence>MRVYEQVHPHSSVFFKDFMQYILDKLIIFLTIIRYKLWRFPINDDGIIDSVVLDNHETLTINGWKPLSSVHLKAVHDIVEVGAGEYSVSGSVNHLIYSSKSSLESYQPTKVRDLSLGDILMTMDGARKVSSLKKSHQQIVFDLSVVDETLSYFSDGILSHNSVMSGIFIAWYILTNYDKTVLCTSANADKVDELVDKINSIFMHLPFYMKLGIEVDNVSKKKWDNGCKLIGETATENSGAGETADLLYADEFALIEPNIINEFFRVVYPTLSASKKSKMIITSTARGMNKFYQLYQDALDGKNNFNPIRIDWWEVEGRDEQWRLDQIADLGSEADFNQEYGNSFMSGSTLLLSTAVLKKLGKYQKKFVNGVFSQDGSL</sequence>
<dbReference type="Gene3D" id="2.170.16.10">
    <property type="entry name" value="Hedgehog/Intein (Hint) domain"/>
    <property type="match status" value="1"/>
</dbReference>
<proteinExistence type="predicted"/>
<organism evidence="1">
    <name type="scientific">Ackermannviridae sp</name>
    <dbReference type="NCBI Taxonomy" id="2831612"/>
    <lineage>
        <taxon>Viruses</taxon>
        <taxon>Duplodnaviria</taxon>
        <taxon>Heunggongvirae</taxon>
        <taxon>Uroviricota</taxon>
        <taxon>Caudoviricetes</taxon>
        <taxon>Pantevenvirales</taxon>
        <taxon>Ackermannviridae</taxon>
    </lineage>
</organism>
<dbReference type="Pfam" id="PF03237">
    <property type="entry name" value="Terminase_6N"/>
    <property type="match status" value="1"/>
</dbReference>
<dbReference type="NCBIfam" id="TIGR01443">
    <property type="entry name" value="intein_Cterm"/>
    <property type="match status" value="1"/>
</dbReference>
<accession>A0A8S5VU56</accession>
<dbReference type="InterPro" id="IPR036844">
    <property type="entry name" value="Hint_dom_sf"/>
</dbReference>
<dbReference type="InterPro" id="IPR027417">
    <property type="entry name" value="P-loop_NTPase"/>
</dbReference>
<dbReference type="InterPro" id="IPR030934">
    <property type="entry name" value="Intein_C"/>
</dbReference>
<dbReference type="SUPFAM" id="SSF51294">
    <property type="entry name" value="Hedgehog/intein (Hint) domain"/>
    <property type="match status" value="1"/>
</dbReference>
<reference evidence="1" key="1">
    <citation type="journal article" date="2021" name="Proc. Natl. Acad. Sci. U.S.A.">
        <title>A Catalog of Tens of Thousands of Viruses from Human Metagenomes Reveals Hidden Associations with Chronic Diseases.</title>
        <authorList>
            <person name="Tisza M.J."/>
            <person name="Buck C.B."/>
        </authorList>
    </citation>
    <scope>NUCLEOTIDE SEQUENCE</scope>
    <source>
        <strain evidence="1">CtASH1</strain>
    </source>
</reference>
<dbReference type="Gene3D" id="3.40.50.300">
    <property type="entry name" value="P-loop containing nucleotide triphosphate hydrolases"/>
    <property type="match status" value="1"/>
</dbReference>
<protein>
    <submittedName>
        <fullName evidence="1">Large terminase protein</fullName>
    </submittedName>
</protein>
<evidence type="ECO:0000313" key="1">
    <source>
        <dbReference type="EMBL" id="DAG97900.1"/>
    </source>
</evidence>